<keyword evidence="11" id="KW-1185">Reference proteome</keyword>
<evidence type="ECO:0000313" key="11">
    <source>
        <dbReference type="Proteomes" id="UP000474967"/>
    </source>
</evidence>
<dbReference type="Gene3D" id="1.20.120.350">
    <property type="entry name" value="Voltage-gated potassium channels. Chain C"/>
    <property type="match status" value="1"/>
</dbReference>
<sequence>MAAKPEPDGDTAARDRWEAATTWPLLIASVLFLIAYSWRILERNPSTTLVVVLTVILVLVWVAFVIDYVVRIILSPDKWWFIGHSKVDLLSVFIPIARPFRLLKYLGRIPLLGGNSGAALRRRVIIIAATFVVMFIYVMSLAEYAAERDAKGANITSFGDSIWWACVTMATVGYGDYYPITIMGRVLAVVLMIGGVAIVGTATGTLVSYLNDRMVTVRAREQRARQIGLAEEDDTGGSEPS</sequence>
<dbReference type="GO" id="GO:0005249">
    <property type="term" value="F:voltage-gated potassium channel activity"/>
    <property type="evidence" value="ECO:0007669"/>
    <property type="project" value="InterPro"/>
</dbReference>
<dbReference type="AlphaFoldDB" id="A0A6L9Y0Y1"/>
<dbReference type="PANTHER" id="PTHR11537:SF254">
    <property type="entry name" value="POTASSIUM VOLTAGE-GATED CHANNEL PROTEIN SHAB"/>
    <property type="match status" value="1"/>
</dbReference>
<keyword evidence="2" id="KW-0813">Transport</keyword>
<evidence type="ECO:0000256" key="3">
    <source>
        <dbReference type="ARBA" id="ARBA00022692"/>
    </source>
</evidence>
<gene>
    <name evidence="10" type="ORF">G3T36_15785</name>
</gene>
<keyword evidence="4 8" id="KW-1133">Transmembrane helix</keyword>
<evidence type="ECO:0000313" key="10">
    <source>
        <dbReference type="EMBL" id="NEN07321.1"/>
    </source>
</evidence>
<comment type="subcellular location">
    <subcellularLocation>
        <location evidence="1">Membrane</location>
        <topology evidence="1">Multi-pass membrane protein</topology>
    </subcellularLocation>
</comment>
<dbReference type="InterPro" id="IPR028325">
    <property type="entry name" value="VG_K_chnl"/>
</dbReference>
<evidence type="ECO:0000256" key="8">
    <source>
        <dbReference type="SAM" id="Phobius"/>
    </source>
</evidence>
<dbReference type="Gene3D" id="1.10.287.70">
    <property type="match status" value="1"/>
</dbReference>
<keyword evidence="6 8" id="KW-0472">Membrane</keyword>
<dbReference type="InterPro" id="IPR027359">
    <property type="entry name" value="Volt_channel_dom_sf"/>
</dbReference>
<dbReference type="SUPFAM" id="SSF81324">
    <property type="entry name" value="Voltage-gated potassium channels"/>
    <property type="match status" value="1"/>
</dbReference>
<dbReference type="Pfam" id="PF07885">
    <property type="entry name" value="Ion_trans_2"/>
    <property type="match status" value="1"/>
</dbReference>
<evidence type="ECO:0000256" key="4">
    <source>
        <dbReference type="ARBA" id="ARBA00022989"/>
    </source>
</evidence>
<keyword evidence="3 8" id="KW-0812">Transmembrane</keyword>
<dbReference type="RefSeq" id="WP_163290792.1">
    <property type="nucleotide sequence ID" value="NZ_JAAGWY010000004.1"/>
</dbReference>
<dbReference type="GO" id="GO:0001508">
    <property type="term" value="P:action potential"/>
    <property type="evidence" value="ECO:0007669"/>
    <property type="project" value="TreeGrafter"/>
</dbReference>
<feature type="domain" description="Potassium channel" evidence="9">
    <location>
        <begin position="130"/>
        <end position="210"/>
    </location>
</feature>
<keyword evidence="5" id="KW-0406">Ion transport</keyword>
<evidence type="ECO:0000256" key="1">
    <source>
        <dbReference type="ARBA" id="ARBA00004141"/>
    </source>
</evidence>
<feature type="transmembrane region" description="Helical" evidence="8">
    <location>
        <begin position="20"/>
        <end position="38"/>
    </location>
</feature>
<evidence type="ECO:0000256" key="2">
    <source>
        <dbReference type="ARBA" id="ARBA00022448"/>
    </source>
</evidence>
<evidence type="ECO:0000256" key="6">
    <source>
        <dbReference type="ARBA" id="ARBA00023136"/>
    </source>
</evidence>
<keyword evidence="7 10" id="KW-0407">Ion channel</keyword>
<evidence type="ECO:0000256" key="7">
    <source>
        <dbReference type="ARBA" id="ARBA00023303"/>
    </source>
</evidence>
<dbReference type="EMBL" id="JAAGWY010000004">
    <property type="protein sequence ID" value="NEN07321.1"/>
    <property type="molecule type" value="Genomic_DNA"/>
</dbReference>
<dbReference type="Proteomes" id="UP000474967">
    <property type="component" value="Unassembled WGS sequence"/>
</dbReference>
<dbReference type="Gene3D" id="1.20.5.110">
    <property type="match status" value="1"/>
</dbReference>
<feature type="transmembrane region" description="Helical" evidence="8">
    <location>
        <begin position="186"/>
        <end position="210"/>
    </location>
</feature>
<feature type="transmembrane region" description="Helical" evidence="8">
    <location>
        <begin position="124"/>
        <end position="142"/>
    </location>
</feature>
<accession>A0A6L9Y0Y1</accession>
<proteinExistence type="predicted"/>
<reference evidence="10 11" key="1">
    <citation type="journal article" date="2014" name="J. Microbiol.">
        <title>Diaminobutyricibacter tongyongensis gen. nov., sp. nov. and Homoserinibacter gongjuensis gen. nov., sp. nov. belong to the family Microbacteriaceae.</title>
        <authorList>
            <person name="Kim S.J."/>
            <person name="Ahn J.H."/>
            <person name="Weon H.Y."/>
            <person name="Hamada M."/>
            <person name="Suzuki K."/>
            <person name="Kwon S.W."/>
        </authorList>
    </citation>
    <scope>NUCLEOTIDE SEQUENCE [LARGE SCALE GENOMIC DNA]</scope>
    <source>
        <strain evidence="10 11">NBRC 108724</strain>
    </source>
</reference>
<feature type="transmembrane region" description="Helical" evidence="8">
    <location>
        <begin position="162"/>
        <end position="179"/>
    </location>
</feature>
<dbReference type="PANTHER" id="PTHR11537">
    <property type="entry name" value="VOLTAGE-GATED POTASSIUM CHANNEL"/>
    <property type="match status" value="1"/>
</dbReference>
<name>A0A6L9Y0Y1_9MICO</name>
<dbReference type="InterPro" id="IPR013099">
    <property type="entry name" value="K_chnl_dom"/>
</dbReference>
<protein>
    <submittedName>
        <fullName evidence="10">Two pore domain potassium channel family protein</fullName>
    </submittedName>
</protein>
<evidence type="ECO:0000256" key="5">
    <source>
        <dbReference type="ARBA" id="ARBA00023065"/>
    </source>
</evidence>
<feature type="transmembrane region" description="Helical" evidence="8">
    <location>
        <begin position="50"/>
        <end position="73"/>
    </location>
</feature>
<comment type="caution">
    <text evidence="10">The sequence shown here is derived from an EMBL/GenBank/DDBJ whole genome shotgun (WGS) entry which is preliminary data.</text>
</comment>
<organism evidence="10 11">
    <name type="scientific">Leifsonia tongyongensis</name>
    <dbReference type="NCBI Taxonomy" id="1268043"/>
    <lineage>
        <taxon>Bacteria</taxon>
        <taxon>Bacillati</taxon>
        <taxon>Actinomycetota</taxon>
        <taxon>Actinomycetes</taxon>
        <taxon>Micrococcales</taxon>
        <taxon>Microbacteriaceae</taxon>
        <taxon>Leifsonia</taxon>
    </lineage>
</organism>
<dbReference type="GO" id="GO:0008076">
    <property type="term" value="C:voltage-gated potassium channel complex"/>
    <property type="evidence" value="ECO:0007669"/>
    <property type="project" value="InterPro"/>
</dbReference>
<evidence type="ECO:0000259" key="9">
    <source>
        <dbReference type="Pfam" id="PF07885"/>
    </source>
</evidence>